<dbReference type="Proteomes" id="UP000790347">
    <property type="component" value="Unassembled WGS sequence"/>
</dbReference>
<evidence type="ECO:0000313" key="1">
    <source>
        <dbReference type="EMBL" id="KAH9511965.1"/>
    </source>
</evidence>
<accession>A0A922HX39</accession>
<proteinExistence type="predicted"/>
<sequence>MEHIFKTYCGLKTIWEDIKCKVTCNQHIKHQTMAYKIQYYSRYNDFIYGFKFKSYDDLLVDKSLKHQMIEIQRHVRKMQIKTRFMYISKNQF</sequence>
<organism evidence="1 2">
    <name type="scientific">Dermatophagoides farinae</name>
    <name type="common">American house dust mite</name>
    <dbReference type="NCBI Taxonomy" id="6954"/>
    <lineage>
        <taxon>Eukaryota</taxon>
        <taxon>Metazoa</taxon>
        <taxon>Ecdysozoa</taxon>
        <taxon>Arthropoda</taxon>
        <taxon>Chelicerata</taxon>
        <taxon>Arachnida</taxon>
        <taxon>Acari</taxon>
        <taxon>Acariformes</taxon>
        <taxon>Sarcoptiformes</taxon>
        <taxon>Astigmata</taxon>
        <taxon>Psoroptidia</taxon>
        <taxon>Analgoidea</taxon>
        <taxon>Pyroglyphidae</taxon>
        <taxon>Dermatophagoidinae</taxon>
        <taxon>Dermatophagoides</taxon>
    </lineage>
</organism>
<keyword evidence="2" id="KW-1185">Reference proteome</keyword>
<reference evidence="1" key="2">
    <citation type="journal article" date="2022" name="Res Sq">
        <title>Comparative Genomics Reveals Insights into the Divergent Evolution of Astigmatic Mites and Household Pest Adaptations.</title>
        <authorList>
            <person name="Xiong Q."/>
            <person name="Wan A.T.-Y."/>
            <person name="Liu X.-Y."/>
            <person name="Fung C.S.-H."/>
            <person name="Xiao X."/>
            <person name="Malainual N."/>
            <person name="Hou J."/>
            <person name="Wang L."/>
            <person name="Wang M."/>
            <person name="Yang K."/>
            <person name="Cui Y."/>
            <person name="Leung E."/>
            <person name="Nong W."/>
            <person name="Shin S.-K."/>
            <person name="Au S."/>
            <person name="Jeong K.Y."/>
            <person name="Chew F.T."/>
            <person name="Hui J."/>
            <person name="Leung T.F."/>
            <person name="Tungtrongchitr A."/>
            <person name="Zhong N."/>
            <person name="Liu Z."/>
            <person name="Tsui S."/>
        </authorList>
    </citation>
    <scope>NUCLEOTIDE SEQUENCE</scope>
    <source>
        <strain evidence="1">Derf</strain>
        <tissue evidence="1">Whole organism</tissue>
    </source>
</reference>
<reference evidence="1" key="1">
    <citation type="submission" date="2013-05" db="EMBL/GenBank/DDBJ databases">
        <authorList>
            <person name="Yim A.K.Y."/>
            <person name="Chan T.F."/>
            <person name="Ji K.M."/>
            <person name="Liu X.Y."/>
            <person name="Zhou J.W."/>
            <person name="Li R.Q."/>
            <person name="Yang K.Y."/>
            <person name="Li J."/>
            <person name="Li M."/>
            <person name="Law P.T.W."/>
            <person name="Wu Y.L."/>
            <person name="Cai Z.L."/>
            <person name="Qin H."/>
            <person name="Bao Y."/>
            <person name="Leung R.K.K."/>
            <person name="Ng P.K.S."/>
            <person name="Zou J."/>
            <person name="Zhong X.J."/>
            <person name="Ran P.X."/>
            <person name="Zhong N.S."/>
            <person name="Liu Z.G."/>
            <person name="Tsui S.K.W."/>
        </authorList>
    </citation>
    <scope>NUCLEOTIDE SEQUENCE</scope>
    <source>
        <strain evidence="1">Derf</strain>
        <tissue evidence="1">Whole organism</tissue>
    </source>
</reference>
<dbReference type="AlphaFoldDB" id="A0A922HX39"/>
<evidence type="ECO:0000313" key="2">
    <source>
        <dbReference type="Proteomes" id="UP000790347"/>
    </source>
</evidence>
<protein>
    <submittedName>
        <fullName evidence="1">Uncharacterized protein</fullName>
    </submittedName>
</protein>
<gene>
    <name evidence="1" type="ORF">DERF_010383</name>
</gene>
<name>A0A922HX39_DERFA</name>
<dbReference type="EMBL" id="ASGP02000004">
    <property type="protein sequence ID" value="KAH9511965.1"/>
    <property type="molecule type" value="Genomic_DNA"/>
</dbReference>
<comment type="caution">
    <text evidence="1">The sequence shown here is derived from an EMBL/GenBank/DDBJ whole genome shotgun (WGS) entry which is preliminary data.</text>
</comment>